<dbReference type="EMBL" id="PPGH01000018">
    <property type="protein sequence ID" value="PQJ97201.1"/>
    <property type="molecule type" value="Genomic_DNA"/>
</dbReference>
<gene>
    <name evidence="2" type="ORF">CXB77_01320</name>
    <name evidence="1" type="ORF">CXB77_04485</name>
</gene>
<organism evidence="2 3">
    <name type="scientific">Chromatium okenii</name>
    <dbReference type="NCBI Taxonomy" id="61644"/>
    <lineage>
        <taxon>Bacteria</taxon>
        <taxon>Pseudomonadati</taxon>
        <taxon>Pseudomonadota</taxon>
        <taxon>Gammaproteobacteria</taxon>
        <taxon>Chromatiales</taxon>
        <taxon>Chromatiaceae</taxon>
        <taxon>Chromatium</taxon>
    </lineage>
</organism>
<dbReference type="EMBL" id="PPGH01000010">
    <property type="protein sequence ID" value="PQJ97544.1"/>
    <property type="molecule type" value="Genomic_DNA"/>
</dbReference>
<name>A0A2S7XUX1_9GAMM</name>
<evidence type="ECO:0000313" key="1">
    <source>
        <dbReference type="EMBL" id="PQJ97201.1"/>
    </source>
</evidence>
<accession>A0A2S7XUX1</accession>
<evidence type="ECO:0000313" key="2">
    <source>
        <dbReference type="EMBL" id="PQJ97544.1"/>
    </source>
</evidence>
<protein>
    <submittedName>
        <fullName evidence="2">Uncharacterized protein</fullName>
    </submittedName>
</protein>
<keyword evidence="3" id="KW-1185">Reference proteome</keyword>
<reference evidence="2 3" key="1">
    <citation type="submission" date="2018-01" db="EMBL/GenBank/DDBJ databases">
        <title>The complete genome sequence of Chromatium okenii LaCa, a purple sulfur bacterium with a turbulent life.</title>
        <authorList>
            <person name="Luedin S.M."/>
            <person name="Liechti N."/>
            <person name="Storelli N."/>
            <person name="Danza F."/>
            <person name="Wittwer M."/>
            <person name="Pothier J.F."/>
            <person name="Tonolla M.A."/>
        </authorList>
    </citation>
    <scope>NUCLEOTIDE SEQUENCE [LARGE SCALE GENOMIC DNA]</scope>
    <source>
        <strain evidence="2 3">LaCa</strain>
    </source>
</reference>
<sequence>MMAVNDARSGTKNCQATGLRFRFIRNALRLRHLCGCGRLIRNKTLKIGVLLNEAQGETIDAICHIDIPFRFFVPALGVDNNSE</sequence>
<dbReference type="AlphaFoldDB" id="A0A2S7XUX1"/>
<comment type="caution">
    <text evidence="2">The sequence shown here is derived from an EMBL/GenBank/DDBJ whole genome shotgun (WGS) entry which is preliminary data.</text>
</comment>
<proteinExistence type="predicted"/>
<evidence type="ECO:0000313" key="3">
    <source>
        <dbReference type="Proteomes" id="UP000239936"/>
    </source>
</evidence>
<dbReference type="Proteomes" id="UP000239936">
    <property type="component" value="Unassembled WGS sequence"/>
</dbReference>